<dbReference type="HOGENOM" id="CLU_028792_0_0_11"/>
<dbReference type="EMBL" id="CP001618">
    <property type="protein sequence ID" value="ACQ81413.1"/>
    <property type="molecule type" value="Genomic_DNA"/>
</dbReference>
<dbReference type="KEGG" id="bcv:Bcav_3169"/>
<dbReference type="Pfam" id="PF01636">
    <property type="entry name" value="APH"/>
    <property type="match status" value="1"/>
</dbReference>
<feature type="domain" description="Aminoglycoside phosphotransferase" evidence="1">
    <location>
        <begin position="157"/>
        <end position="332"/>
    </location>
</feature>
<keyword evidence="2" id="KW-0808">Transferase</keyword>
<dbReference type="RefSeq" id="WP_015883653.1">
    <property type="nucleotide sequence ID" value="NC_012669.1"/>
</dbReference>
<proteinExistence type="predicted"/>
<dbReference type="OrthoDB" id="3837844at2"/>
<evidence type="ECO:0000313" key="2">
    <source>
        <dbReference type="EMBL" id="ACQ81413.1"/>
    </source>
</evidence>
<gene>
    <name evidence="2" type="ordered locus">Bcav_3169</name>
</gene>
<evidence type="ECO:0000313" key="3">
    <source>
        <dbReference type="Proteomes" id="UP000007962"/>
    </source>
</evidence>
<organism evidence="2 3">
    <name type="scientific">Beutenbergia cavernae (strain ATCC BAA-8 / DSM 12333 / CCUG 43141 / JCM 11478 / NBRC 16432 / NCIMB 13614 / HKI 0122)</name>
    <dbReference type="NCBI Taxonomy" id="471853"/>
    <lineage>
        <taxon>Bacteria</taxon>
        <taxon>Bacillati</taxon>
        <taxon>Actinomycetota</taxon>
        <taxon>Actinomycetes</taxon>
        <taxon>Micrococcales</taxon>
        <taxon>Beutenbergiaceae</taxon>
        <taxon>Beutenbergia</taxon>
    </lineage>
</organism>
<dbReference type="Gene3D" id="3.90.1200.10">
    <property type="match status" value="1"/>
</dbReference>
<dbReference type="GO" id="GO:0016740">
    <property type="term" value="F:transferase activity"/>
    <property type="evidence" value="ECO:0007669"/>
    <property type="project" value="UniProtKB-KW"/>
</dbReference>
<name>C5C0L7_BEUC1</name>
<evidence type="ECO:0000259" key="1">
    <source>
        <dbReference type="Pfam" id="PF01636"/>
    </source>
</evidence>
<dbReference type="InterPro" id="IPR002575">
    <property type="entry name" value="Aminoglycoside_PTrfase"/>
</dbReference>
<dbReference type="eggNOG" id="COG3173">
    <property type="taxonomic scope" value="Bacteria"/>
</dbReference>
<protein>
    <submittedName>
        <fullName evidence="2">Aminoglycoside phosphotransferase</fullName>
    </submittedName>
</protein>
<dbReference type="STRING" id="471853.Bcav_3169"/>
<dbReference type="AlphaFoldDB" id="C5C0L7"/>
<dbReference type="Proteomes" id="UP000007962">
    <property type="component" value="Chromosome"/>
</dbReference>
<keyword evidence="3" id="KW-1185">Reference proteome</keyword>
<reference evidence="2 3" key="1">
    <citation type="journal article" date="2009" name="Stand. Genomic Sci.">
        <title>Complete genome sequence of Beutenbergia cavernae type strain (HKI 0122).</title>
        <authorList>
            <person name="Land M."/>
            <person name="Pukall R."/>
            <person name="Abt B."/>
            <person name="Goker M."/>
            <person name="Rohde M."/>
            <person name="Glavina Del Rio T."/>
            <person name="Tice H."/>
            <person name="Copeland A."/>
            <person name="Cheng J.F."/>
            <person name="Lucas S."/>
            <person name="Chen F."/>
            <person name="Nolan M."/>
            <person name="Bruce D."/>
            <person name="Goodwin L."/>
            <person name="Pitluck S."/>
            <person name="Ivanova N."/>
            <person name="Mavromatis K."/>
            <person name="Ovchinnikova G."/>
            <person name="Pati A."/>
            <person name="Chen A."/>
            <person name="Palaniappan K."/>
            <person name="Hauser L."/>
            <person name="Chang Y.J."/>
            <person name="Jefferies C.C."/>
            <person name="Saunders E."/>
            <person name="Brettin T."/>
            <person name="Detter J.C."/>
            <person name="Han C."/>
            <person name="Chain P."/>
            <person name="Bristow J."/>
            <person name="Eisen J.A."/>
            <person name="Markowitz V."/>
            <person name="Hugenholtz P."/>
            <person name="Kyrpides N.C."/>
            <person name="Klenk H.P."/>
            <person name="Lapidus A."/>
        </authorList>
    </citation>
    <scope>NUCLEOTIDE SEQUENCE [LARGE SCALE GENOMIC DNA]</scope>
    <source>
        <strain evidence="3">ATCC BAA-8 / DSM 12333 / NBRC 16432</strain>
    </source>
</reference>
<accession>C5C0L7</accession>
<sequence>MITTDASGSRPGAVVATEARVRGLLTGAGRDDVVRAALGARPDQPVAVRVDRVQHRVGLGVSVGYDVRYGAAQDYLVVSSAPLDGAGLARLERDGLVLHAWRHPHDPALPGLAAACDVATVARWLPGTATLEFCSYRPLRRAVVRAVGADGAAVGYLKVVRPGAATDLVRRHDLLADAGVPAPLVLTAPTPGVVLLTPAPGTPLLDAPVRPRMADVLDVLEELGTEPLALPARPSWADRVEVHADGAVAALGTPSSRPLELAARLRRVMDAHDAGPLVATHGDLHPGNLFVADGEVSALIDVDSLGPGHRVDDVACLLAHLSQAAVTTDVGALRTLTAWLPDAVAHLPRGVGYPALAARAGAVVLSLVGVAASAAHRWRLLALARAWCVSAETARLDPLMHHLTRRSSS</sequence>
<dbReference type="InterPro" id="IPR011009">
    <property type="entry name" value="Kinase-like_dom_sf"/>
</dbReference>
<dbReference type="SUPFAM" id="SSF56112">
    <property type="entry name" value="Protein kinase-like (PK-like)"/>
    <property type="match status" value="1"/>
</dbReference>